<dbReference type="Proteomes" id="UP000187209">
    <property type="component" value="Unassembled WGS sequence"/>
</dbReference>
<name>A0A1R2C917_9CILI</name>
<dbReference type="AlphaFoldDB" id="A0A1R2C917"/>
<gene>
    <name evidence="1" type="ORF">SteCoe_13167</name>
</gene>
<evidence type="ECO:0000313" key="1">
    <source>
        <dbReference type="EMBL" id="OMJ85481.1"/>
    </source>
</evidence>
<evidence type="ECO:0000313" key="2">
    <source>
        <dbReference type="Proteomes" id="UP000187209"/>
    </source>
</evidence>
<proteinExistence type="predicted"/>
<sequence length="236" mass="27778">MSLLKSESIIKTTFSQYFKDLCQAYGNNKIYPLRDMIEPGLKEKIELGLLELNNSGFFFKMLDYQEPKVELYDFKLHFGVEFERKKNFKKKNYMFIGKASSDESLINMEKLKEKIEESGIDEDEWRKEIELMDLYVNGNAPLNLMMSVIAKLESLNPLILTQNNKEIQNEDRYQETHLIQFEAEIFRTTTQFEGILRGDLESIMKIATEKEDAFLEKQWMISDIDNIMNGNPYVLD</sequence>
<dbReference type="OrthoDB" id="301445at2759"/>
<organism evidence="1 2">
    <name type="scientific">Stentor coeruleus</name>
    <dbReference type="NCBI Taxonomy" id="5963"/>
    <lineage>
        <taxon>Eukaryota</taxon>
        <taxon>Sar</taxon>
        <taxon>Alveolata</taxon>
        <taxon>Ciliophora</taxon>
        <taxon>Postciliodesmatophora</taxon>
        <taxon>Heterotrichea</taxon>
        <taxon>Heterotrichida</taxon>
        <taxon>Stentoridae</taxon>
        <taxon>Stentor</taxon>
    </lineage>
</organism>
<keyword evidence="2" id="KW-1185">Reference proteome</keyword>
<comment type="caution">
    <text evidence="1">The sequence shown here is derived from an EMBL/GenBank/DDBJ whole genome shotgun (WGS) entry which is preliminary data.</text>
</comment>
<reference evidence="1 2" key="1">
    <citation type="submission" date="2016-11" db="EMBL/GenBank/DDBJ databases">
        <title>The macronuclear genome of Stentor coeruleus: a giant cell with tiny introns.</title>
        <authorList>
            <person name="Slabodnick M."/>
            <person name="Ruby J.G."/>
            <person name="Reiff S.B."/>
            <person name="Swart E.C."/>
            <person name="Gosai S."/>
            <person name="Prabakaran S."/>
            <person name="Witkowska E."/>
            <person name="Larue G.E."/>
            <person name="Fisher S."/>
            <person name="Freeman R.M."/>
            <person name="Gunawardena J."/>
            <person name="Chu W."/>
            <person name="Stover N.A."/>
            <person name="Gregory B.D."/>
            <person name="Nowacki M."/>
            <person name="Derisi J."/>
            <person name="Roy S.W."/>
            <person name="Marshall W.F."/>
            <person name="Sood P."/>
        </authorList>
    </citation>
    <scope>NUCLEOTIDE SEQUENCE [LARGE SCALE GENOMIC DNA]</scope>
    <source>
        <strain evidence="1">WM001</strain>
    </source>
</reference>
<accession>A0A1R2C917</accession>
<protein>
    <submittedName>
        <fullName evidence="1">Uncharacterized protein</fullName>
    </submittedName>
</protein>
<dbReference type="EMBL" id="MPUH01000235">
    <property type="protein sequence ID" value="OMJ85481.1"/>
    <property type="molecule type" value="Genomic_DNA"/>
</dbReference>